<comment type="caution">
    <text evidence="2">The sequence shown here is derived from an EMBL/GenBank/DDBJ whole genome shotgun (WGS) entry which is preliminary data.</text>
</comment>
<accession>A0A8K0VT53</accession>
<dbReference type="EMBL" id="JAGMVJ010000026">
    <property type="protein sequence ID" value="KAH7070852.1"/>
    <property type="molecule type" value="Genomic_DNA"/>
</dbReference>
<dbReference type="Proteomes" id="UP000813461">
    <property type="component" value="Unassembled WGS sequence"/>
</dbReference>
<keyword evidence="3" id="KW-1185">Reference proteome</keyword>
<sequence>MTSWTGIIAFAGASSRVYVPPSNAPPSDHCGLRLSHCAQLTSATAGRKSEPRHRIRRDETHQLLETRISTRTRRRHQHERNALWQHEDFRRRLNEWVSAQLAARGNSFRHSSFPTLHSMAATRAPASVPRHGPRKTSTSIQAWPARIELVEEAGADATHISVRIHWEGGCRCEANQIASVLRSAPLPRLRLPGTAHDSRQIQKGRKCTWPVRALPSMRDSKHGGHM</sequence>
<dbReference type="AlphaFoldDB" id="A0A8K0VT53"/>
<organism evidence="2 3">
    <name type="scientific">Paraphoma chrysanthemicola</name>
    <dbReference type="NCBI Taxonomy" id="798071"/>
    <lineage>
        <taxon>Eukaryota</taxon>
        <taxon>Fungi</taxon>
        <taxon>Dikarya</taxon>
        <taxon>Ascomycota</taxon>
        <taxon>Pezizomycotina</taxon>
        <taxon>Dothideomycetes</taxon>
        <taxon>Pleosporomycetidae</taxon>
        <taxon>Pleosporales</taxon>
        <taxon>Pleosporineae</taxon>
        <taxon>Phaeosphaeriaceae</taxon>
        <taxon>Paraphoma</taxon>
    </lineage>
</organism>
<evidence type="ECO:0000313" key="3">
    <source>
        <dbReference type="Proteomes" id="UP000813461"/>
    </source>
</evidence>
<proteinExistence type="predicted"/>
<gene>
    <name evidence="2" type="ORF">FB567DRAFT_214885</name>
</gene>
<evidence type="ECO:0000256" key="1">
    <source>
        <dbReference type="SAM" id="MobiDB-lite"/>
    </source>
</evidence>
<protein>
    <submittedName>
        <fullName evidence="2">Uncharacterized protein</fullName>
    </submittedName>
</protein>
<name>A0A8K0VT53_9PLEO</name>
<evidence type="ECO:0000313" key="2">
    <source>
        <dbReference type="EMBL" id="KAH7070852.1"/>
    </source>
</evidence>
<reference evidence="2" key="1">
    <citation type="journal article" date="2021" name="Nat. Commun.">
        <title>Genetic determinants of endophytism in the Arabidopsis root mycobiome.</title>
        <authorList>
            <person name="Mesny F."/>
            <person name="Miyauchi S."/>
            <person name="Thiergart T."/>
            <person name="Pickel B."/>
            <person name="Atanasova L."/>
            <person name="Karlsson M."/>
            <person name="Huettel B."/>
            <person name="Barry K.W."/>
            <person name="Haridas S."/>
            <person name="Chen C."/>
            <person name="Bauer D."/>
            <person name="Andreopoulos W."/>
            <person name="Pangilinan J."/>
            <person name="LaButti K."/>
            <person name="Riley R."/>
            <person name="Lipzen A."/>
            <person name="Clum A."/>
            <person name="Drula E."/>
            <person name="Henrissat B."/>
            <person name="Kohler A."/>
            <person name="Grigoriev I.V."/>
            <person name="Martin F.M."/>
            <person name="Hacquard S."/>
        </authorList>
    </citation>
    <scope>NUCLEOTIDE SEQUENCE</scope>
    <source>
        <strain evidence="2">MPI-SDFR-AT-0120</strain>
    </source>
</reference>
<feature type="region of interest" description="Disordered" evidence="1">
    <location>
        <begin position="42"/>
        <end position="61"/>
    </location>
</feature>